<dbReference type="EMBL" id="BNCF01000009">
    <property type="protein sequence ID" value="GHE36300.1"/>
    <property type="molecule type" value="Genomic_DNA"/>
</dbReference>
<dbReference type="Proteomes" id="UP000636453">
    <property type="component" value="Unassembled WGS sequence"/>
</dbReference>
<comment type="caution">
    <text evidence="1">The sequence shown here is derived from an EMBL/GenBank/DDBJ whole genome shotgun (WGS) entry which is preliminary data.</text>
</comment>
<reference evidence="1" key="1">
    <citation type="journal article" date="2014" name="Int. J. Syst. Evol. Microbiol.">
        <title>Complete genome sequence of Corynebacterium casei LMG S-19264T (=DSM 44701T), isolated from a smear-ripened cheese.</title>
        <authorList>
            <consortium name="US DOE Joint Genome Institute (JGI-PGF)"/>
            <person name="Walter F."/>
            <person name="Albersmeier A."/>
            <person name="Kalinowski J."/>
            <person name="Ruckert C."/>
        </authorList>
    </citation>
    <scope>NUCLEOTIDE SEQUENCE</scope>
    <source>
        <strain evidence="1">KCTC 32020</strain>
    </source>
</reference>
<protein>
    <submittedName>
        <fullName evidence="1">Uncharacterized protein</fullName>
    </submittedName>
</protein>
<name>A0A918Z3I6_9GAMM</name>
<proteinExistence type="predicted"/>
<accession>A0A918Z3I6</accession>
<sequence>MEAGRARRALTREAEELAALYGAEARRLFCEHSWEQLEPTLAEGWRRIRGGHALDWPQVRPRVHAAWLAARGVERRCG</sequence>
<evidence type="ECO:0000313" key="1">
    <source>
        <dbReference type="EMBL" id="GHE36300.1"/>
    </source>
</evidence>
<evidence type="ECO:0000313" key="2">
    <source>
        <dbReference type="Proteomes" id="UP000636453"/>
    </source>
</evidence>
<reference evidence="1" key="2">
    <citation type="submission" date="2020-09" db="EMBL/GenBank/DDBJ databases">
        <authorList>
            <person name="Sun Q."/>
            <person name="Kim S."/>
        </authorList>
    </citation>
    <scope>NUCLEOTIDE SEQUENCE</scope>
    <source>
        <strain evidence="1">KCTC 32020</strain>
    </source>
</reference>
<keyword evidence="2" id="KW-1185">Reference proteome</keyword>
<dbReference type="AlphaFoldDB" id="A0A918Z3I6"/>
<dbReference type="OrthoDB" id="5966759at2"/>
<dbReference type="RefSeq" id="WP_146472344.1">
    <property type="nucleotide sequence ID" value="NZ_BNCF01000009.1"/>
</dbReference>
<organism evidence="1 2">
    <name type="scientific">Vulcaniibacterium thermophilum</name>
    <dbReference type="NCBI Taxonomy" id="1169913"/>
    <lineage>
        <taxon>Bacteria</taxon>
        <taxon>Pseudomonadati</taxon>
        <taxon>Pseudomonadota</taxon>
        <taxon>Gammaproteobacteria</taxon>
        <taxon>Lysobacterales</taxon>
        <taxon>Lysobacteraceae</taxon>
        <taxon>Vulcaniibacterium</taxon>
    </lineage>
</organism>
<gene>
    <name evidence="1" type="ORF">GCM10007167_18080</name>
</gene>